<accession>X0XJN0</accession>
<dbReference type="AlphaFoldDB" id="X0XJN0"/>
<gene>
    <name evidence="1" type="ORF">S01H1_67057</name>
</gene>
<name>X0XJN0_9ZZZZ</name>
<proteinExistence type="predicted"/>
<organism evidence="1">
    <name type="scientific">marine sediment metagenome</name>
    <dbReference type="NCBI Taxonomy" id="412755"/>
    <lineage>
        <taxon>unclassified sequences</taxon>
        <taxon>metagenomes</taxon>
        <taxon>ecological metagenomes</taxon>
    </lineage>
</organism>
<reference evidence="1" key="1">
    <citation type="journal article" date="2014" name="Front. Microbiol.">
        <title>High frequency of phylogenetically diverse reductive dehalogenase-homologous genes in deep subseafloor sedimentary metagenomes.</title>
        <authorList>
            <person name="Kawai M."/>
            <person name="Futagami T."/>
            <person name="Toyoda A."/>
            <person name="Takaki Y."/>
            <person name="Nishi S."/>
            <person name="Hori S."/>
            <person name="Arai W."/>
            <person name="Tsubouchi T."/>
            <person name="Morono Y."/>
            <person name="Uchiyama I."/>
            <person name="Ito T."/>
            <person name="Fujiyama A."/>
            <person name="Inagaki F."/>
            <person name="Takami H."/>
        </authorList>
    </citation>
    <scope>NUCLEOTIDE SEQUENCE</scope>
    <source>
        <strain evidence="1">Expedition CK06-06</strain>
    </source>
</reference>
<sequence length="101" mass="11517">MGRLWTRTAWIHTLRNCGTCPPKVILSKNTVISTAPTTTSKKVQQAQLAKTTGRGWRKVNWRKFQLERQTKDYIKKTTSLSSCPPGTTLTAEQINNLQWND</sequence>
<protein>
    <submittedName>
        <fullName evidence="1">Uncharacterized protein</fullName>
    </submittedName>
</protein>
<evidence type="ECO:0000313" key="1">
    <source>
        <dbReference type="EMBL" id="GAG35532.1"/>
    </source>
</evidence>
<comment type="caution">
    <text evidence="1">The sequence shown here is derived from an EMBL/GenBank/DDBJ whole genome shotgun (WGS) entry which is preliminary data.</text>
</comment>
<feature type="non-terminal residue" evidence="1">
    <location>
        <position position="101"/>
    </location>
</feature>
<dbReference type="EMBL" id="BARS01044375">
    <property type="protein sequence ID" value="GAG35532.1"/>
    <property type="molecule type" value="Genomic_DNA"/>
</dbReference>